<dbReference type="InterPro" id="IPR000515">
    <property type="entry name" value="MetI-like"/>
</dbReference>
<feature type="domain" description="ABC transmembrane type-1" evidence="8">
    <location>
        <begin position="71"/>
        <end position="260"/>
    </location>
</feature>
<organism evidence="9 10">
    <name type="scientific">Paenibacillus apii</name>
    <dbReference type="NCBI Taxonomy" id="1850370"/>
    <lineage>
        <taxon>Bacteria</taxon>
        <taxon>Bacillati</taxon>
        <taxon>Bacillota</taxon>
        <taxon>Bacilli</taxon>
        <taxon>Bacillales</taxon>
        <taxon>Paenibacillaceae</taxon>
        <taxon>Paenibacillus</taxon>
    </lineage>
</organism>
<gene>
    <name evidence="9" type="ORF">G5B47_23010</name>
</gene>
<evidence type="ECO:0000256" key="3">
    <source>
        <dbReference type="ARBA" id="ARBA00022475"/>
    </source>
</evidence>
<dbReference type="RefSeq" id="WP_165103503.1">
    <property type="nucleotide sequence ID" value="NZ_JAAKGU010000015.1"/>
</dbReference>
<dbReference type="Gene3D" id="1.10.3720.10">
    <property type="entry name" value="MetI-like"/>
    <property type="match status" value="1"/>
</dbReference>
<evidence type="ECO:0000313" key="10">
    <source>
        <dbReference type="Proteomes" id="UP000480151"/>
    </source>
</evidence>
<dbReference type="GO" id="GO:0005886">
    <property type="term" value="C:plasma membrane"/>
    <property type="evidence" value="ECO:0007669"/>
    <property type="project" value="UniProtKB-SubCell"/>
</dbReference>
<dbReference type="EMBL" id="JAAKGU010000015">
    <property type="protein sequence ID" value="NGM85277.1"/>
    <property type="molecule type" value="Genomic_DNA"/>
</dbReference>
<dbReference type="AlphaFoldDB" id="A0A6M1PNJ1"/>
<protein>
    <submittedName>
        <fullName evidence="9">Carbohydrate ABC transporter permease</fullName>
    </submittedName>
</protein>
<sequence>MQRTLRLMEEGGKHLLLIAIAFIILIPILWMLVTSVKAPQEVFSGHLFWAEHFNLNGYLRVFRDIPFTLWAWNSSVIAAAQTLGQLVVGLAAAFAFAHYRFPGRDALFFFVLMTMMIPPQVTMVPVYMIVNEMHLLNTFGGVIIPHLASGYAIFLLRQTFMTIPRELGEASVIDGCSAFGTMWHVYLRLSGTVLSALAVILFVGNWNDYHWPLLVLAEKSLQTLPVAFVQFREEESLEWVPTMAVATLSMLPILALYLAAQKQFIEGFMNSGLKG</sequence>
<evidence type="ECO:0000256" key="2">
    <source>
        <dbReference type="ARBA" id="ARBA00022448"/>
    </source>
</evidence>
<reference evidence="9 10" key="1">
    <citation type="submission" date="2020-02" db="EMBL/GenBank/DDBJ databases">
        <authorList>
            <person name="Gao J."/>
            <person name="Sun J."/>
        </authorList>
    </citation>
    <scope>NUCLEOTIDE SEQUENCE [LARGE SCALE GENOMIC DNA]</scope>
    <source>
        <strain evidence="9 10">7124</strain>
    </source>
</reference>
<keyword evidence="4 7" id="KW-0812">Transmembrane</keyword>
<dbReference type="InterPro" id="IPR035906">
    <property type="entry name" value="MetI-like_sf"/>
</dbReference>
<feature type="transmembrane region" description="Helical" evidence="7">
    <location>
        <begin position="76"/>
        <end position="99"/>
    </location>
</feature>
<evidence type="ECO:0000256" key="4">
    <source>
        <dbReference type="ARBA" id="ARBA00022692"/>
    </source>
</evidence>
<comment type="similarity">
    <text evidence="7">Belongs to the binding-protein-dependent transport system permease family.</text>
</comment>
<feature type="transmembrane region" description="Helical" evidence="7">
    <location>
        <begin position="12"/>
        <end position="33"/>
    </location>
</feature>
<dbReference type="PANTHER" id="PTHR43744:SF12">
    <property type="entry name" value="ABC TRANSPORTER PERMEASE PROTEIN MG189-RELATED"/>
    <property type="match status" value="1"/>
</dbReference>
<feature type="transmembrane region" description="Helical" evidence="7">
    <location>
        <begin position="106"/>
        <end position="130"/>
    </location>
</feature>
<evidence type="ECO:0000256" key="5">
    <source>
        <dbReference type="ARBA" id="ARBA00022989"/>
    </source>
</evidence>
<evidence type="ECO:0000256" key="6">
    <source>
        <dbReference type="ARBA" id="ARBA00023136"/>
    </source>
</evidence>
<evidence type="ECO:0000313" key="9">
    <source>
        <dbReference type="EMBL" id="NGM85277.1"/>
    </source>
</evidence>
<accession>A0A6M1PNJ1</accession>
<keyword evidence="5 7" id="KW-1133">Transmembrane helix</keyword>
<dbReference type="SUPFAM" id="SSF161098">
    <property type="entry name" value="MetI-like"/>
    <property type="match status" value="1"/>
</dbReference>
<feature type="transmembrane region" description="Helical" evidence="7">
    <location>
        <begin position="185"/>
        <end position="206"/>
    </location>
</feature>
<comment type="caution">
    <text evidence="9">The sequence shown here is derived from an EMBL/GenBank/DDBJ whole genome shotgun (WGS) entry which is preliminary data.</text>
</comment>
<dbReference type="Pfam" id="PF00528">
    <property type="entry name" value="BPD_transp_1"/>
    <property type="match status" value="1"/>
</dbReference>
<keyword evidence="2 7" id="KW-0813">Transport</keyword>
<evidence type="ECO:0000259" key="8">
    <source>
        <dbReference type="PROSITE" id="PS50928"/>
    </source>
</evidence>
<dbReference type="Proteomes" id="UP000480151">
    <property type="component" value="Unassembled WGS sequence"/>
</dbReference>
<evidence type="ECO:0000256" key="1">
    <source>
        <dbReference type="ARBA" id="ARBA00004651"/>
    </source>
</evidence>
<evidence type="ECO:0000256" key="7">
    <source>
        <dbReference type="RuleBase" id="RU363032"/>
    </source>
</evidence>
<feature type="transmembrane region" description="Helical" evidence="7">
    <location>
        <begin position="136"/>
        <end position="156"/>
    </location>
</feature>
<feature type="transmembrane region" description="Helical" evidence="7">
    <location>
        <begin position="239"/>
        <end position="260"/>
    </location>
</feature>
<name>A0A6M1PNJ1_9BACL</name>
<comment type="subcellular location">
    <subcellularLocation>
        <location evidence="1 7">Cell membrane</location>
        <topology evidence="1 7">Multi-pass membrane protein</topology>
    </subcellularLocation>
</comment>
<keyword evidence="3" id="KW-1003">Cell membrane</keyword>
<dbReference type="PROSITE" id="PS50928">
    <property type="entry name" value="ABC_TM1"/>
    <property type="match status" value="1"/>
</dbReference>
<dbReference type="CDD" id="cd06261">
    <property type="entry name" value="TM_PBP2"/>
    <property type="match status" value="1"/>
</dbReference>
<keyword evidence="10" id="KW-1185">Reference proteome</keyword>
<keyword evidence="6 7" id="KW-0472">Membrane</keyword>
<dbReference type="PANTHER" id="PTHR43744">
    <property type="entry name" value="ABC TRANSPORTER PERMEASE PROTEIN MG189-RELATED-RELATED"/>
    <property type="match status" value="1"/>
</dbReference>
<proteinExistence type="inferred from homology"/>
<dbReference type="GO" id="GO:0055085">
    <property type="term" value="P:transmembrane transport"/>
    <property type="evidence" value="ECO:0007669"/>
    <property type="project" value="InterPro"/>
</dbReference>